<evidence type="ECO:0000313" key="1">
    <source>
        <dbReference type="EMBL" id="MFM2485399.1"/>
    </source>
</evidence>
<reference evidence="1 2" key="1">
    <citation type="journal article" date="2013" name="Int. J. Syst. Evol. Microbiol.">
        <title>Celerinatantimonas yamalensis sp. nov., a cold-adapted diazotrophic bacterium from a cold permafrost brine.</title>
        <authorList>
            <person name="Shcherbakova V."/>
            <person name="Chuvilskaya N."/>
            <person name="Rivkina E."/>
            <person name="Demidov N."/>
            <person name="Uchaeva V."/>
            <person name="Suetin S."/>
            <person name="Suzina N."/>
            <person name="Gilichinsky D."/>
        </authorList>
    </citation>
    <scope>NUCLEOTIDE SEQUENCE [LARGE SCALE GENOMIC DNA]</scope>
    <source>
        <strain evidence="1 2">C7</strain>
    </source>
</reference>
<gene>
    <name evidence="1" type="ORF">ABUE30_10065</name>
</gene>
<sequence length="198" mass="22503">MNKTTESFSKSDESIAEKTWHWVNALIVALNLCPFAKREIDLGRVRLMVWPHTQVADGLANLIRECQWLDEHAQIETSLLVLPKMLDDFGDYLDFVELAEQLLSEQGYEGVYQLATFHPDYCFAGCNVDDVTNYTNRSPYPMLHLLREASLEQAIEHYGDTNAIPERNVALLKEMGLTKLQALLVKGESATCERKKPA</sequence>
<protein>
    <submittedName>
        <fullName evidence="1">DUF1415 domain-containing protein</fullName>
    </submittedName>
</protein>
<dbReference type="InterPro" id="IPR009858">
    <property type="entry name" value="DUF1415"/>
</dbReference>
<name>A0ABW9G7N0_9GAMM</name>
<dbReference type="Proteomes" id="UP001629953">
    <property type="component" value="Unassembled WGS sequence"/>
</dbReference>
<keyword evidence="2" id="KW-1185">Reference proteome</keyword>
<dbReference type="EMBL" id="JBEQCT010000004">
    <property type="protein sequence ID" value="MFM2485399.1"/>
    <property type="molecule type" value="Genomic_DNA"/>
</dbReference>
<dbReference type="Pfam" id="PF07209">
    <property type="entry name" value="DUF1415"/>
    <property type="match status" value="1"/>
</dbReference>
<organism evidence="1 2">
    <name type="scientific">Celerinatantimonas yamalensis</name>
    <dbReference type="NCBI Taxonomy" id="559956"/>
    <lineage>
        <taxon>Bacteria</taxon>
        <taxon>Pseudomonadati</taxon>
        <taxon>Pseudomonadota</taxon>
        <taxon>Gammaproteobacteria</taxon>
        <taxon>Celerinatantimonadaceae</taxon>
        <taxon>Celerinatantimonas</taxon>
    </lineage>
</organism>
<accession>A0ABW9G7N0</accession>
<evidence type="ECO:0000313" key="2">
    <source>
        <dbReference type="Proteomes" id="UP001629953"/>
    </source>
</evidence>
<proteinExistence type="predicted"/>
<dbReference type="RefSeq" id="WP_408623631.1">
    <property type="nucleotide sequence ID" value="NZ_JBEQCT010000004.1"/>
</dbReference>
<comment type="caution">
    <text evidence="1">The sequence shown here is derived from an EMBL/GenBank/DDBJ whole genome shotgun (WGS) entry which is preliminary data.</text>
</comment>